<dbReference type="EMBL" id="AQHV01000009">
    <property type="protein sequence ID" value="KKB57481.1"/>
    <property type="molecule type" value="Genomic_DNA"/>
</dbReference>
<name>A0A0F5JI44_9BACT</name>
<dbReference type="AlphaFoldDB" id="A0A0F5JI44"/>
<reference evidence="1 2" key="1">
    <citation type="submission" date="2013-04" db="EMBL/GenBank/DDBJ databases">
        <title>The Genome Sequence of Parabacteroides goldsteinii DSM 19448.</title>
        <authorList>
            <consortium name="The Broad Institute Genomics Platform"/>
            <person name="Earl A."/>
            <person name="Ward D."/>
            <person name="Feldgarden M."/>
            <person name="Gevers D."/>
            <person name="Martens E."/>
            <person name="Sakamoto M."/>
            <person name="Benno Y."/>
            <person name="Song Y."/>
            <person name="Liu C."/>
            <person name="Lee J."/>
            <person name="Bolanos M."/>
            <person name="Vaisanen M.L."/>
            <person name="Finegold S.M."/>
            <person name="Walker B."/>
            <person name="Young S."/>
            <person name="Zeng Q."/>
            <person name="Gargeya S."/>
            <person name="Fitzgerald M."/>
            <person name="Haas B."/>
            <person name="Abouelleil A."/>
            <person name="Allen A.W."/>
            <person name="Alvarado L."/>
            <person name="Arachchi H.M."/>
            <person name="Berlin A.M."/>
            <person name="Chapman S.B."/>
            <person name="Gainer-Dewar J."/>
            <person name="Goldberg J."/>
            <person name="Griggs A."/>
            <person name="Gujja S."/>
            <person name="Hansen M."/>
            <person name="Howarth C."/>
            <person name="Imamovic A."/>
            <person name="Ireland A."/>
            <person name="Larimer J."/>
            <person name="McCowan C."/>
            <person name="Murphy C."/>
            <person name="Pearson M."/>
            <person name="Poon T.W."/>
            <person name="Priest M."/>
            <person name="Roberts A."/>
            <person name="Saif S."/>
            <person name="Shea T."/>
            <person name="Sisk P."/>
            <person name="Sykes S."/>
            <person name="Wortman J."/>
            <person name="Nusbaum C."/>
            <person name="Birren B."/>
        </authorList>
    </citation>
    <scope>NUCLEOTIDE SEQUENCE [LARGE SCALE GENOMIC DNA]</scope>
    <source>
        <strain evidence="1 2">DSM 19448</strain>
    </source>
</reference>
<protein>
    <recommendedName>
        <fullName evidence="3">DUF4848 domain-containing protein</fullName>
    </recommendedName>
</protein>
<dbReference type="PATRIC" id="fig|927665.4.peg.1331"/>
<proteinExistence type="predicted"/>
<gene>
    <name evidence="1" type="ORF">HMPREF1535_01302</name>
</gene>
<accession>A0A0F5JI44</accession>
<sequence>MFIGTCLFSCALFSCGENSVLEEVDNSGDAPQTKSSVDVPCYVQGDGSLCFRSTKDYFAVTDSLIKLTDQELNNWEKTMGFVSYRSYVNKFVNEVEEAYNDEDFDKFDQLLNKYAEYIYLDTDSLVKPVIKSKTYQCITNKDGVFYLGDVKNVVDETSVYSIGKERSMSPRISYVMTGNAREVTDVIGYKEYSYKKADYTKMVITSCSLLRNVVLTDTQGTNEACIQFHIFVDGKRKKGSWKHYSTSYAVEQIECVFKNIPLTVNEDQTLKSIGDFELSHPGLDEADVSDNHTFVYNLGLSVRNYTKPVQHAACIHYKAITGGTNPEGLGYNYANGKYGMDEDHNAGNCAKKVCDEHDNVHSGE</sequence>
<comment type="caution">
    <text evidence="1">The sequence shown here is derived from an EMBL/GenBank/DDBJ whole genome shotgun (WGS) entry which is preliminary data.</text>
</comment>
<organism evidence="1 2">
    <name type="scientific">Parabacteroides goldsteinii DSM 19448 = WAL 12034</name>
    <dbReference type="NCBI Taxonomy" id="927665"/>
    <lineage>
        <taxon>Bacteria</taxon>
        <taxon>Pseudomonadati</taxon>
        <taxon>Bacteroidota</taxon>
        <taxon>Bacteroidia</taxon>
        <taxon>Bacteroidales</taxon>
        <taxon>Tannerellaceae</taxon>
        <taxon>Parabacteroides</taxon>
    </lineage>
</organism>
<dbReference type="HOGENOM" id="CLU_760415_0_0_10"/>
<dbReference type="STRING" id="927665.HMPREF1535_01302"/>
<evidence type="ECO:0008006" key="3">
    <source>
        <dbReference type="Google" id="ProtNLM"/>
    </source>
</evidence>
<evidence type="ECO:0000313" key="1">
    <source>
        <dbReference type="EMBL" id="KKB57481.1"/>
    </source>
</evidence>
<evidence type="ECO:0000313" key="2">
    <source>
        <dbReference type="Proteomes" id="UP000033047"/>
    </source>
</evidence>
<dbReference type="Proteomes" id="UP000033047">
    <property type="component" value="Unassembled WGS sequence"/>
</dbReference>